<dbReference type="InterPro" id="IPR005039">
    <property type="entry name" value="Ant_C"/>
</dbReference>
<accession>A0A8S5S7W6</accession>
<dbReference type="Pfam" id="PF02498">
    <property type="entry name" value="Bro-N"/>
    <property type="match status" value="1"/>
</dbReference>
<evidence type="ECO:0000313" key="2">
    <source>
        <dbReference type="EMBL" id="DAF46786.1"/>
    </source>
</evidence>
<dbReference type="PROSITE" id="PS51750">
    <property type="entry name" value="BRO_N"/>
    <property type="match status" value="1"/>
</dbReference>
<feature type="domain" description="Bro-N" evidence="1">
    <location>
        <begin position="4"/>
        <end position="116"/>
    </location>
</feature>
<evidence type="ECO:0000259" key="1">
    <source>
        <dbReference type="PROSITE" id="PS51750"/>
    </source>
</evidence>
<dbReference type="SMART" id="SM01040">
    <property type="entry name" value="Bro-N"/>
    <property type="match status" value="1"/>
</dbReference>
<protein>
    <submittedName>
        <fullName evidence="2">Repressor domain protein</fullName>
    </submittedName>
</protein>
<sequence length="276" mass="31452">MIRMNQSQLFSFNGQQVRTLVSNNQPYFVGKDVAEILGYGDTNQAIRKHVDDEDKLTRQFNGSGQNRTMTVINESGLYDLIFDASRQSKNPDIQRRAKKFRHWVTSEVLPSIRKYGAYLTDKTAYDITHSKEALGKLLMQAGQRLIDKDREIEALSAELEVANKKANYVDVIIDSKDDITTTQVAQDYGMSAVSFNKLLKELGVQRKVNNQWILYAKYQGKGYIASRTIPITGHDGRVHTKINTTWTQKGRLFLYELLKANGILPLIEREDDDLGL</sequence>
<organism evidence="2">
    <name type="scientific">Siphoviridae sp. ctj0M16</name>
    <dbReference type="NCBI Taxonomy" id="2827918"/>
    <lineage>
        <taxon>Viruses</taxon>
        <taxon>Duplodnaviria</taxon>
        <taxon>Heunggongvirae</taxon>
        <taxon>Uroviricota</taxon>
        <taxon>Caudoviricetes</taxon>
    </lineage>
</organism>
<proteinExistence type="predicted"/>
<dbReference type="Pfam" id="PF03374">
    <property type="entry name" value="ANT"/>
    <property type="match status" value="1"/>
</dbReference>
<reference evidence="2" key="1">
    <citation type="journal article" date="2021" name="Proc. Natl. Acad. Sci. U.S.A.">
        <title>A Catalog of Tens of Thousands of Viruses from Human Metagenomes Reveals Hidden Associations with Chronic Diseases.</title>
        <authorList>
            <person name="Tisza M.J."/>
            <person name="Buck C.B."/>
        </authorList>
    </citation>
    <scope>NUCLEOTIDE SEQUENCE</scope>
    <source>
        <strain evidence="2">Ctj0M16</strain>
    </source>
</reference>
<name>A0A8S5S7W6_9CAUD</name>
<dbReference type="PANTHER" id="PTHR36180:SF2">
    <property type="entry name" value="BRO FAMILY PROTEIN"/>
    <property type="match status" value="1"/>
</dbReference>
<dbReference type="GO" id="GO:0003677">
    <property type="term" value="F:DNA binding"/>
    <property type="evidence" value="ECO:0007669"/>
    <property type="project" value="InterPro"/>
</dbReference>
<dbReference type="PANTHER" id="PTHR36180">
    <property type="entry name" value="DNA-BINDING PROTEIN-RELATED-RELATED"/>
    <property type="match status" value="1"/>
</dbReference>
<dbReference type="InterPro" id="IPR003497">
    <property type="entry name" value="BRO_N_domain"/>
</dbReference>
<dbReference type="EMBL" id="BK032544">
    <property type="protein sequence ID" value="DAF46786.1"/>
    <property type="molecule type" value="Genomic_DNA"/>
</dbReference>